<keyword evidence="4 8" id="KW-0547">Nucleotide-binding</keyword>
<comment type="similarity">
    <text evidence="8 10">Belongs to the adenylosuccinate synthetase family.</text>
</comment>
<evidence type="ECO:0000256" key="6">
    <source>
        <dbReference type="ARBA" id="ARBA00022842"/>
    </source>
</evidence>
<evidence type="ECO:0000256" key="2">
    <source>
        <dbReference type="ARBA" id="ARBA00022598"/>
    </source>
</evidence>
<feature type="binding site" evidence="8">
    <location>
        <position position="13"/>
    </location>
    <ligand>
        <name>Mg(2+)</name>
        <dbReference type="ChEBI" id="CHEBI:18420"/>
    </ligand>
</feature>
<dbReference type="Gene3D" id="3.90.170.10">
    <property type="entry name" value="Adenylosuccinate Synthetase, subunit A, domain 3"/>
    <property type="match status" value="1"/>
</dbReference>
<dbReference type="Gene3D" id="1.10.300.10">
    <property type="entry name" value="Adenylosuccinate Synthetase, subunit A, domain 2"/>
    <property type="match status" value="1"/>
</dbReference>
<dbReference type="EC" id="6.3.4.4" evidence="8 10"/>
<dbReference type="NCBIfam" id="NF002223">
    <property type="entry name" value="PRK01117.1"/>
    <property type="match status" value="1"/>
</dbReference>
<proteinExistence type="inferred from homology"/>
<dbReference type="PANTHER" id="PTHR11846">
    <property type="entry name" value="ADENYLOSUCCINATE SYNTHETASE"/>
    <property type="match status" value="1"/>
</dbReference>
<evidence type="ECO:0000256" key="1">
    <source>
        <dbReference type="ARBA" id="ARBA00011738"/>
    </source>
</evidence>
<organism evidence="11 12">
    <name type="scientific">Periweissella beninensis</name>
    <dbReference type="NCBI Taxonomy" id="504936"/>
    <lineage>
        <taxon>Bacteria</taxon>
        <taxon>Bacillati</taxon>
        <taxon>Bacillota</taxon>
        <taxon>Bacilli</taxon>
        <taxon>Lactobacillales</taxon>
        <taxon>Lactobacillaceae</taxon>
        <taxon>Periweissella</taxon>
    </lineage>
</organism>
<feature type="binding site" description="in other chain" evidence="8">
    <location>
        <position position="302"/>
    </location>
    <ligand>
        <name>IMP</name>
        <dbReference type="ChEBI" id="CHEBI:58053"/>
        <note>ligand shared between dimeric partners</note>
    </ligand>
</feature>
<evidence type="ECO:0000256" key="4">
    <source>
        <dbReference type="ARBA" id="ARBA00022741"/>
    </source>
</evidence>
<comment type="pathway">
    <text evidence="8 10">Purine metabolism; AMP biosynthesis via de novo pathway; AMP from IMP: step 1/2.</text>
</comment>
<feature type="binding site" evidence="8">
    <location>
        <position position="40"/>
    </location>
    <ligand>
        <name>Mg(2+)</name>
        <dbReference type="ChEBI" id="CHEBI:18420"/>
    </ligand>
</feature>
<dbReference type="InterPro" id="IPR027417">
    <property type="entry name" value="P-loop_NTPase"/>
</dbReference>
<dbReference type="InterPro" id="IPR042110">
    <property type="entry name" value="Adenylosuccinate_synth_dom2"/>
</dbReference>
<feature type="binding site" description="in other chain" evidence="8">
    <location>
        <position position="128"/>
    </location>
    <ligand>
        <name>IMP</name>
        <dbReference type="ChEBI" id="CHEBI:58053"/>
        <note>ligand shared between dimeric partners</note>
    </ligand>
</feature>
<dbReference type="PROSITE" id="PS01266">
    <property type="entry name" value="ADENYLOSUCCIN_SYN_1"/>
    <property type="match status" value="1"/>
</dbReference>
<dbReference type="Pfam" id="PF00709">
    <property type="entry name" value="Adenylsucc_synt"/>
    <property type="match status" value="1"/>
</dbReference>
<feature type="binding site" description="in other chain" evidence="8">
    <location>
        <begin position="13"/>
        <end position="16"/>
    </location>
    <ligand>
        <name>IMP</name>
        <dbReference type="ChEBI" id="CHEBI:58053"/>
        <note>ligand shared between dimeric partners</note>
    </ligand>
</feature>
<dbReference type="GO" id="GO:0004019">
    <property type="term" value="F:adenylosuccinate synthase activity"/>
    <property type="evidence" value="ECO:0007669"/>
    <property type="project" value="UniProtKB-EC"/>
</dbReference>
<feature type="binding site" description="in other chain" evidence="8">
    <location>
        <begin position="38"/>
        <end position="41"/>
    </location>
    <ligand>
        <name>IMP</name>
        <dbReference type="ChEBI" id="CHEBI:58053"/>
        <note>ligand shared between dimeric partners</note>
    </ligand>
</feature>
<comment type="cofactor">
    <cofactor evidence="8">
        <name>Mg(2+)</name>
        <dbReference type="ChEBI" id="CHEBI:18420"/>
    </cofactor>
    <text evidence="8">Binds 1 Mg(2+) ion per subunit.</text>
</comment>
<feature type="binding site" description="in other chain" evidence="8">
    <location>
        <position position="223"/>
    </location>
    <ligand>
        <name>IMP</name>
        <dbReference type="ChEBI" id="CHEBI:58053"/>
        <note>ligand shared between dimeric partners</note>
    </ligand>
</feature>
<comment type="caution">
    <text evidence="11">The sequence shown here is derived from an EMBL/GenBank/DDBJ whole genome shotgun (WGS) entry which is preliminary data.</text>
</comment>
<evidence type="ECO:0000256" key="5">
    <source>
        <dbReference type="ARBA" id="ARBA00022755"/>
    </source>
</evidence>
<dbReference type="EMBL" id="JAGMVS010000037">
    <property type="protein sequence ID" value="MCM2436528.1"/>
    <property type="molecule type" value="Genomic_DNA"/>
</dbReference>
<comment type="subcellular location">
    <subcellularLocation>
        <location evidence="8">Cytoplasm</location>
    </subcellularLocation>
</comment>
<name>A0ABT0VFD4_9LACO</name>
<dbReference type="CDD" id="cd03108">
    <property type="entry name" value="AdSS"/>
    <property type="match status" value="1"/>
</dbReference>
<dbReference type="InterPro" id="IPR001114">
    <property type="entry name" value="Adenylosuccinate_synthetase"/>
</dbReference>
<dbReference type="InterPro" id="IPR042111">
    <property type="entry name" value="Adenylosuccinate_synth_dom3"/>
</dbReference>
<dbReference type="NCBIfam" id="TIGR00184">
    <property type="entry name" value="purA"/>
    <property type="match status" value="1"/>
</dbReference>
<comment type="function">
    <text evidence="8">Plays an important role in the de novo pathway of purine nucleotide biosynthesis. Catalyzes the first committed step in the biosynthesis of AMP from IMP.</text>
</comment>
<keyword evidence="3 8" id="KW-0479">Metal-binding</keyword>
<keyword evidence="12" id="KW-1185">Reference proteome</keyword>
<comment type="subunit">
    <text evidence="1 8">Homodimer.</text>
</comment>
<dbReference type="Proteomes" id="UP001057481">
    <property type="component" value="Unassembled WGS sequence"/>
</dbReference>
<dbReference type="Gene3D" id="3.40.440.10">
    <property type="entry name" value="Adenylosuccinate Synthetase, subunit A, domain 1"/>
    <property type="match status" value="1"/>
</dbReference>
<dbReference type="InterPro" id="IPR042109">
    <property type="entry name" value="Adenylosuccinate_synth_dom1"/>
</dbReference>
<accession>A0ABT0VFD4</accession>
<reference evidence="11" key="1">
    <citation type="submission" date="2021-04" db="EMBL/GenBank/DDBJ databases">
        <title>Taxonomic assessment of Weissella genus.</title>
        <authorList>
            <person name="Fanelli F."/>
            <person name="Chieffi D."/>
            <person name="Dell'Aquila A."/>
            <person name="Gyu-Sung C."/>
            <person name="Franz C.M.A.P."/>
            <person name="Fusco V."/>
        </authorList>
    </citation>
    <scope>NUCLEOTIDE SEQUENCE</scope>
    <source>
        <strain evidence="11">LMG 25373</strain>
    </source>
</reference>
<keyword evidence="8" id="KW-0963">Cytoplasm</keyword>
<feature type="active site" description="Proton acceptor" evidence="8">
    <location>
        <position position="13"/>
    </location>
</feature>
<keyword evidence="7 8" id="KW-0342">GTP-binding</keyword>
<evidence type="ECO:0000313" key="12">
    <source>
        <dbReference type="Proteomes" id="UP001057481"/>
    </source>
</evidence>
<evidence type="ECO:0000313" key="11">
    <source>
        <dbReference type="EMBL" id="MCM2436528.1"/>
    </source>
</evidence>
<evidence type="ECO:0000256" key="10">
    <source>
        <dbReference type="RuleBase" id="RU000520"/>
    </source>
</evidence>
<keyword evidence="2 8" id="KW-0436">Ligase</keyword>
<feature type="binding site" evidence="8">
    <location>
        <position position="142"/>
    </location>
    <ligand>
        <name>IMP</name>
        <dbReference type="ChEBI" id="CHEBI:58053"/>
        <note>ligand shared between dimeric partners</note>
    </ligand>
</feature>
<keyword evidence="6 8" id="KW-0460">Magnesium</keyword>
<protein>
    <recommendedName>
        <fullName evidence="8 10">Adenylosuccinate synthetase</fullName>
        <shortName evidence="8">AMPSase</shortName>
        <shortName evidence="8">AdSS</shortName>
        <ecNumber evidence="8 10">6.3.4.4</ecNumber>
    </recommendedName>
    <alternativeName>
        <fullName evidence="8">IMP--aspartate ligase</fullName>
    </alternativeName>
</protein>
<feature type="binding site" evidence="8">
    <location>
        <position position="304"/>
    </location>
    <ligand>
        <name>GTP</name>
        <dbReference type="ChEBI" id="CHEBI:37565"/>
    </ligand>
</feature>
<feature type="binding site" evidence="8">
    <location>
        <begin position="412"/>
        <end position="414"/>
    </location>
    <ligand>
        <name>GTP</name>
        <dbReference type="ChEBI" id="CHEBI:37565"/>
    </ligand>
</feature>
<feature type="binding site" evidence="8">
    <location>
        <begin position="298"/>
        <end position="304"/>
    </location>
    <ligand>
        <name>substrate</name>
    </ligand>
</feature>
<feature type="binding site" evidence="8">
    <location>
        <begin position="40"/>
        <end position="42"/>
    </location>
    <ligand>
        <name>GTP</name>
        <dbReference type="ChEBI" id="CHEBI:37565"/>
    </ligand>
</feature>
<dbReference type="SUPFAM" id="SSF52540">
    <property type="entry name" value="P-loop containing nucleoside triphosphate hydrolases"/>
    <property type="match status" value="1"/>
</dbReference>
<dbReference type="SMART" id="SM00788">
    <property type="entry name" value="Adenylsucc_synt"/>
    <property type="match status" value="1"/>
</dbReference>
<dbReference type="InterPro" id="IPR033128">
    <property type="entry name" value="Adenylosuccin_syn_Lys_AS"/>
</dbReference>
<dbReference type="RefSeq" id="WP_205142974.1">
    <property type="nucleotide sequence ID" value="NZ_JAFBDN010000002.1"/>
</dbReference>
<dbReference type="PROSITE" id="PS00513">
    <property type="entry name" value="ADENYLOSUCCIN_SYN_2"/>
    <property type="match status" value="1"/>
</dbReference>
<dbReference type="InterPro" id="IPR018220">
    <property type="entry name" value="Adenylosuccin_syn_GTP-bd"/>
</dbReference>
<feature type="binding site" evidence="8">
    <location>
        <begin position="330"/>
        <end position="332"/>
    </location>
    <ligand>
        <name>GTP</name>
        <dbReference type="ChEBI" id="CHEBI:37565"/>
    </ligand>
</feature>
<comment type="catalytic activity">
    <reaction evidence="8 10">
        <text>IMP + L-aspartate + GTP = N(6)-(1,2-dicarboxyethyl)-AMP + GDP + phosphate + 2 H(+)</text>
        <dbReference type="Rhea" id="RHEA:15753"/>
        <dbReference type="ChEBI" id="CHEBI:15378"/>
        <dbReference type="ChEBI" id="CHEBI:29991"/>
        <dbReference type="ChEBI" id="CHEBI:37565"/>
        <dbReference type="ChEBI" id="CHEBI:43474"/>
        <dbReference type="ChEBI" id="CHEBI:57567"/>
        <dbReference type="ChEBI" id="CHEBI:58053"/>
        <dbReference type="ChEBI" id="CHEBI:58189"/>
        <dbReference type="EC" id="6.3.4.4"/>
    </reaction>
</comment>
<keyword evidence="5 8" id="KW-0658">Purine biosynthesis</keyword>
<feature type="binding site" description="in other chain" evidence="8">
    <location>
        <position position="238"/>
    </location>
    <ligand>
        <name>IMP</name>
        <dbReference type="ChEBI" id="CHEBI:58053"/>
        <note>ligand shared between dimeric partners</note>
    </ligand>
</feature>
<dbReference type="PANTHER" id="PTHR11846:SF0">
    <property type="entry name" value="ADENYLOSUCCINATE SYNTHETASE"/>
    <property type="match status" value="1"/>
</dbReference>
<feature type="binding site" evidence="8">
    <location>
        <begin position="12"/>
        <end position="18"/>
    </location>
    <ligand>
        <name>GTP</name>
        <dbReference type="ChEBI" id="CHEBI:37565"/>
    </ligand>
</feature>
<evidence type="ECO:0000256" key="3">
    <source>
        <dbReference type="ARBA" id="ARBA00022723"/>
    </source>
</evidence>
<evidence type="ECO:0000256" key="8">
    <source>
        <dbReference type="HAMAP-Rule" id="MF_00011"/>
    </source>
</evidence>
<sequence>MAGIVVVGSQWGDEGKGKITNFLAQDADVIVRYQGGDNAGHTIVFNNQKFELRSVPSGIFDINKLAVIGNGTVLNPKSLLEELAYLRSRGVETTNLKISDRAQVLFSYHKLFDILQETAKKENKIGTTGNGIGPAYADKMARTGIRMCDLLDYEVLEQRIKTVVANKNELLTKIYNHAPLDADALLEEYYAYGQQLAPYVTDTAYLVDEAFKANKRVLFEGAQGVMLDIDHGTYPYVTSSNPIAGGVTTGVGIGPNKVTEVVGVAKAYTSRVGEGPFPTELVNEIGDHIREVGHEYGVVTHRPRRIGWFDSVVMRHSARVAGITKLAVNCIDVLTGIEVLKIATAYELDGKEIKYYPASFKDLERVTPIYEELPGWNEDITNIKRREDLPINAQNYLKRIEALIGVEIATFSVGPDRQQTNVLQDVWTGEQL</sequence>
<dbReference type="HAMAP" id="MF_00011">
    <property type="entry name" value="Adenylosucc_synth"/>
    <property type="match status" value="1"/>
</dbReference>
<feature type="active site" evidence="9">
    <location>
        <position position="139"/>
    </location>
</feature>
<evidence type="ECO:0000256" key="9">
    <source>
        <dbReference type="PROSITE-ProRule" id="PRU10134"/>
    </source>
</evidence>
<feature type="active site" description="Proton donor" evidence="8">
    <location>
        <position position="41"/>
    </location>
</feature>
<gene>
    <name evidence="8" type="primary">purA</name>
    <name evidence="11" type="ORF">KAK10_01075</name>
</gene>
<evidence type="ECO:0000256" key="7">
    <source>
        <dbReference type="ARBA" id="ARBA00023134"/>
    </source>
</evidence>